<evidence type="ECO:0000256" key="1">
    <source>
        <dbReference type="ARBA" id="ARBA00002919"/>
    </source>
</evidence>
<dbReference type="PANTHER" id="PTHR43765:SF2">
    <property type="entry name" value="2-DEHYDROPANTOATE 2-REDUCTASE"/>
    <property type="match status" value="1"/>
</dbReference>
<dbReference type="NCBIfam" id="NF006083">
    <property type="entry name" value="PRK08229.1"/>
    <property type="match status" value="1"/>
</dbReference>
<proteinExistence type="inferred from homology"/>
<comment type="caution">
    <text evidence="14">The sequence shown here is derived from an EMBL/GenBank/DDBJ whole genome shotgun (WGS) entry which is preliminary data.</text>
</comment>
<dbReference type="GO" id="GO:0015940">
    <property type="term" value="P:pantothenate biosynthetic process"/>
    <property type="evidence" value="ECO:0007669"/>
    <property type="project" value="UniProtKB-UniPathway"/>
</dbReference>
<evidence type="ECO:0000256" key="5">
    <source>
        <dbReference type="ARBA" id="ARBA00019465"/>
    </source>
</evidence>
<evidence type="ECO:0000256" key="11">
    <source>
        <dbReference type="RuleBase" id="RU362068"/>
    </source>
</evidence>
<dbReference type="Pfam" id="PF02558">
    <property type="entry name" value="ApbA"/>
    <property type="match status" value="1"/>
</dbReference>
<dbReference type="NCBIfam" id="TIGR00745">
    <property type="entry name" value="apbA_panE"/>
    <property type="match status" value="1"/>
</dbReference>
<feature type="domain" description="Ketopantoate reductase N-terminal" evidence="12">
    <location>
        <begin position="6"/>
        <end position="163"/>
    </location>
</feature>
<dbReference type="InterPro" id="IPR050838">
    <property type="entry name" value="Ketopantoate_reductase"/>
</dbReference>
<comment type="function">
    <text evidence="1 11">Catalyzes the NADPH-dependent reduction of ketopantoate into pantoic acid.</text>
</comment>
<feature type="domain" description="Ketopantoate reductase C-terminal" evidence="13">
    <location>
        <begin position="185"/>
        <end position="324"/>
    </location>
</feature>
<keyword evidence="8 11" id="KW-0560">Oxidoreductase</keyword>
<dbReference type="InterPro" id="IPR013332">
    <property type="entry name" value="KPR_N"/>
</dbReference>
<evidence type="ECO:0000256" key="2">
    <source>
        <dbReference type="ARBA" id="ARBA00004994"/>
    </source>
</evidence>
<dbReference type="Proteomes" id="UP000592181">
    <property type="component" value="Unassembled WGS sequence"/>
</dbReference>
<dbReference type="Pfam" id="PF08546">
    <property type="entry name" value="ApbA_C"/>
    <property type="match status" value="1"/>
</dbReference>
<dbReference type="RefSeq" id="WP_179461721.1">
    <property type="nucleotide sequence ID" value="NZ_JACBZX010000001.1"/>
</dbReference>
<evidence type="ECO:0000256" key="8">
    <source>
        <dbReference type="ARBA" id="ARBA00023002"/>
    </source>
</evidence>
<keyword evidence="7 11" id="KW-0521">NADP</keyword>
<comment type="catalytic activity">
    <reaction evidence="10 11">
        <text>(R)-pantoate + NADP(+) = 2-dehydropantoate + NADPH + H(+)</text>
        <dbReference type="Rhea" id="RHEA:16233"/>
        <dbReference type="ChEBI" id="CHEBI:11561"/>
        <dbReference type="ChEBI" id="CHEBI:15378"/>
        <dbReference type="ChEBI" id="CHEBI:15980"/>
        <dbReference type="ChEBI" id="CHEBI:57783"/>
        <dbReference type="ChEBI" id="CHEBI:58349"/>
        <dbReference type="EC" id="1.1.1.169"/>
    </reaction>
</comment>
<evidence type="ECO:0000256" key="7">
    <source>
        <dbReference type="ARBA" id="ARBA00022857"/>
    </source>
</evidence>
<evidence type="ECO:0000256" key="3">
    <source>
        <dbReference type="ARBA" id="ARBA00007870"/>
    </source>
</evidence>
<keyword evidence="6 11" id="KW-0566">Pantothenate biosynthesis</keyword>
<dbReference type="PANTHER" id="PTHR43765">
    <property type="entry name" value="2-DEHYDROPANTOATE 2-REDUCTASE-RELATED"/>
    <property type="match status" value="1"/>
</dbReference>
<dbReference type="UniPathway" id="UPA00028">
    <property type="reaction ID" value="UER00004"/>
</dbReference>
<comment type="similarity">
    <text evidence="3 11">Belongs to the ketopantoate reductase family.</text>
</comment>
<name>A0A852X114_9MICO</name>
<dbReference type="InterPro" id="IPR036291">
    <property type="entry name" value="NAD(P)-bd_dom_sf"/>
</dbReference>
<dbReference type="GO" id="GO:0008677">
    <property type="term" value="F:2-dehydropantoate 2-reductase activity"/>
    <property type="evidence" value="ECO:0007669"/>
    <property type="project" value="UniProtKB-EC"/>
</dbReference>
<protein>
    <recommendedName>
        <fullName evidence="5 11">2-dehydropantoate 2-reductase</fullName>
        <ecNumber evidence="4 11">1.1.1.169</ecNumber>
    </recommendedName>
    <alternativeName>
        <fullName evidence="9 11">Ketopantoate reductase</fullName>
    </alternativeName>
</protein>
<dbReference type="EC" id="1.1.1.169" evidence="4 11"/>
<evidence type="ECO:0000259" key="13">
    <source>
        <dbReference type="Pfam" id="PF08546"/>
    </source>
</evidence>
<evidence type="ECO:0000256" key="10">
    <source>
        <dbReference type="ARBA" id="ARBA00048793"/>
    </source>
</evidence>
<dbReference type="InterPro" id="IPR013752">
    <property type="entry name" value="KPA_reductase"/>
</dbReference>
<keyword evidence="15" id="KW-1185">Reference proteome</keyword>
<dbReference type="Gene3D" id="1.10.1040.10">
    <property type="entry name" value="N-(1-d-carboxylethyl)-l-norvaline Dehydrogenase, domain 2"/>
    <property type="match status" value="1"/>
</dbReference>
<comment type="pathway">
    <text evidence="2 11">Cofactor biosynthesis; (R)-pantothenate biosynthesis; (R)-pantoate from 3-methyl-2-oxobutanoate: step 2/2.</text>
</comment>
<dbReference type="SUPFAM" id="SSF51735">
    <property type="entry name" value="NAD(P)-binding Rossmann-fold domains"/>
    <property type="match status" value="1"/>
</dbReference>
<dbReference type="GO" id="GO:0005737">
    <property type="term" value="C:cytoplasm"/>
    <property type="evidence" value="ECO:0007669"/>
    <property type="project" value="TreeGrafter"/>
</dbReference>
<evidence type="ECO:0000313" key="15">
    <source>
        <dbReference type="Proteomes" id="UP000592181"/>
    </source>
</evidence>
<dbReference type="GO" id="GO:0050661">
    <property type="term" value="F:NADP binding"/>
    <property type="evidence" value="ECO:0007669"/>
    <property type="project" value="TreeGrafter"/>
</dbReference>
<sequence length="345" mass="36239">MERRRIGVMGAGSIGCFVGAHLAAAADVTLVGRPGILDAVAADGLTAVDLRGRRRTVPASELRLSTEASAVMDCDIVLLCTKSTVTADAAAMIAPFLEPDTIVVSLQNGLRNATAVDEALAQTFPSRAGRPLVLSGMVPFNVVRSAPAAWDQTVSGRIVVKDHPRVEPLVRAAGAGGLRIDVDPDMRSILFAKLLLNLNNAVNALSGEPLARQLRDRDHRRVLAACQDEALAVARAASVSPARLTPLPPAAMPALLRSPTPLFATLARTQLTIGPDARSSMADDLAAGRPTEIGELQGAISDLGDRFGVATPVSRALTALVREAEQAGDVRRRWSGRELRRAVAA</sequence>
<dbReference type="PROSITE" id="PS51257">
    <property type="entry name" value="PROKAR_LIPOPROTEIN"/>
    <property type="match status" value="1"/>
</dbReference>
<evidence type="ECO:0000256" key="4">
    <source>
        <dbReference type="ARBA" id="ARBA00013014"/>
    </source>
</evidence>
<organism evidence="14 15">
    <name type="scientific">Janibacter alkaliphilus</name>
    <dbReference type="NCBI Taxonomy" id="1069963"/>
    <lineage>
        <taxon>Bacteria</taxon>
        <taxon>Bacillati</taxon>
        <taxon>Actinomycetota</taxon>
        <taxon>Actinomycetes</taxon>
        <taxon>Micrococcales</taxon>
        <taxon>Intrasporangiaceae</taxon>
        <taxon>Janibacter</taxon>
    </lineage>
</organism>
<reference evidence="14 15" key="1">
    <citation type="submission" date="2020-07" db="EMBL/GenBank/DDBJ databases">
        <title>Sequencing the genomes of 1000 actinobacteria strains.</title>
        <authorList>
            <person name="Klenk H.-P."/>
        </authorList>
    </citation>
    <scope>NUCLEOTIDE SEQUENCE [LARGE SCALE GENOMIC DNA]</scope>
    <source>
        <strain evidence="14 15">DSM 24723</strain>
    </source>
</reference>
<dbReference type="InterPro" id="IPR003710">
    <property type="entry name" value="ApbA"/>
</dbReference>
<dbReference type="SUPFAM" id="SSF48179">
    <property type="entry name" value="6-phosphogluconate dehydrogenase C-terminal domain-like"/>
    <property type="match status" value="1"/>
</dbReference>
<accession>A0A852X114</accession>
<evidence type="ECO:0000256" key="9">
    <source>
        <dbReference type="ARBA" id="ARBA00032024"/>
    </source>
</evidence>
<dbReference type="InterPro" id="IPR013328">
    <property type="entry name" value="6PGD_dom2"/>
</dbReference>
<dbReference type="Gene3D" id="3.40.50.720">
    <property type="entry name" value="NAD(P)-binding Rossmann-like Domain"/>
    <property type="match status" value="1"/>
</dbReference>
<evidence type="ECO:0000259" key="12">
    <source>
        <dbReference type="Pfam" id="PF02558"/>
    </source>
</evidence>
<dbReference type="EMBL" id="JACBZX010000001">
    <property type="protein sequence ID" value="NYG36167.1"/>
    <property type="molecule type" value="Genomic_DNA"/>
</dbReference>
<dbReference type="InterPro" id="IPR008927">
    <property type="entry name" value="6-PGluconate_DH-like_C_sf"/>
</dbReference>
<evidence type="ECO:0000256" key="6">
    <source>
        <dbReference type="ARBA" id="ARBA00022655"/>
    </source>
</evidence>
<evidence type="ECO:0000313" key="14">
    <source>
        <dbReference type="EMBL" id="NYG36167.1"/>
    </source>
</evidence>
<gene>
    <name evidence="14" type="ORF">BJY28_000636</name>
</gene>
<dbReference type="AlphaFoldDB" id="A0A852X114"/>